<evidence type="ECO:0000313" key="2">
    <source>
        <dbReference type="Proteomes" id="UP000281197"/>
    </source>
</evidence>
<comment type="caution">
    <text evidence="1">The sequence shown here is derived from an EMBL/GenBank/DDBJ whole genome shotgun (WGS) entry which is preliminary data.</text>
</comment>
<gene>
    <name evidence="1" type="ORF">D8858_07050</name>
</gene>
<accession>A0A3R9ICP9</accession>
<dbReference type="AlphaFoldDB" id="A0A3R9ICP9"/>
<dbReference type="Proteomes" id="UP000281197">
    <property type="component" value="Unassembled WGS sequence"/>
</dbReference>
<proteinExistence type="predicted"/>
<evidence type="ECO:0008006" key="3">
    <source>
        <dbReference type="Google" id="ProtNLM"/>
    </source>
</evidence>
<dbReference type="EMBL" id="RJNO01000016">
    <property type="protein sequence ID" value="RSI75088.1"/>
    <property type="molecule type" value="Genomic_DNA"/>
</dbReference>
<protein>
    <recommendedName>
        <fullName evidence="3">ATPase AAA-type core domain-containing protein</fullName>
    </recommendedName>
</protein>
<evidence type="ECO:0000313" key="1">
    <source>
        <dbReference type="EMBL" id="RSI75088.1"/>
    </source>
</evidence>
<sequence>MSTVNPDIKQVYISDSYIINSGQIVNYFISNTDIDILESREIKNSDLKHLNTMISKEYHKVTYKTIDFDNFTDVFGNEIPEVDILFDEYSKSVRFFYVEVTDSEGESYDSLSMGRGEYLSVVYFILFHEEIKKSKVYIDEPCNYLSYFSLQNFSKLLIKSSAIDKNEFYLTTNNLDLIDNLKRYDINLKMIFNYPKDTKYISNEDYYCLFGDRYQKKEEVERIIFVEDVLAKKFLHGLFPNEKVVFVHGEGNLRIVDSFSSLIDEFKFPEIRVIYDGDQTSQKLRLPFDDVETYVIHNYEKFIESEVSETERFKVGDCIKRFEKHDAYLEILKILNIREEQCLEKLVNEYKDSKWFKEISDYINNGTIPV</sequence>
<organism evidence="1 2">
    <name type="scientific">Streptococcus oralis</name>
    <dbReference type="NCBI Taxonomy" id="1303"/>
    <lineage>
        <taxon>Bacteria</taxon>
        <taxon>Bacillati</taxon>
        <taxon>Bacillota</taxon>
        <taxon>Bacilli</taxon>
        <taxon>Lactobacillales</taxon>
        <taxon>Streptococcaceae</taxon>
        <taxon>Streptococcus</taxon>
    </lineage>
</organism>
<reference evidence="1 2" key="1">
    <citation type="submission" date="2018-11" db="EMBL/GenBank/DDBJ databases">
        <title>Species Designations Belie Phenotypic and Genotypic Heterogeneity in Oral Streptococci.</title>
        <authorList>
            <person name="Velsko I."/>
        </authorList>
    </citation>
    <scope>NUCLEOTIDE SEQUENCE [LARGE SCALE GENOMIC DNA]</scope>
    <source>
        <strain evidence="1 2">BCC19</strain>
    </source>
</reference>
<name>A0A3R9ICP9_STROR</name>